<feature type="compositionally biased region" description="Low complexity" evidence="1">
    <location>
        <begin position="28"/>
        <end position="41"/>
    </location>
</feature>
<comment type="caution">
    <text evidence="2">The sequence shown here is derived from an EMBL/GenBank/DDBJ whole genome shotgun (WGS) entry which is preliminary data.</text>
</comment>
<dbReference type="OrthoDB" id="10530032at2759"/>
<sequence>MAKPIPTKEVKELLEEDATNTVRRRSTRIAAVATRRASASTEDAPSKITKGRRTSTSQETDVVDDDDDDVILSSQAETPPKPKTSARSTKSPSRLNKGGDEVKGTPIRATRSRGIVIIFSLLKYLTNRLKKRLQKG</sequence>
<keyword evidence="3" id="KW-1185">Reference proteome</keyword>
<organism evidence="2 3">
    <name type="scientific">Ignelater luminosus</name>
    <name type="common">Cucubano</name>
    <name type="synonym">Pyrophorus luminosus</name>
    <dbReference type="NCBI Taxonomy" id="2038154"/>
    <lineage>
        <taxon>Eukaryota</taxon>
        <taxon>Metazoa</taxon>
        <taxon>Ecdysozoa</taxon>
        <taxon>Arthropoda</taxon>
        <taxon>Hexapoda</taxon>
        <taxon>Insecta</taxon>
        <taxon>Pterygota</taxon>
        <taxon>Neoptera</taxon>
        <taxon>Endopterygota</taxon>
        <taxon>Coleoptera</taxon>
        <taxon>Polyphaga</taxon>
        <taxon>Elateriformia</taxon>
        <taxon>Elateroidea</taxon>
        <taxon>Elateridae</taxon>
        <taxon>Agrypninae</taxon>
        <taxon>Pyrophorini</taxon>
        <taxon>Ignelater</taxon>
    </lineage>
</organism>
<protein>
    <submittedName>
        <fullName evidence="2">Uncharacterized protein</fullName>
    </submittedName>
</protein>
<dbReference type="AlphaFoldDB" id="A0A8K0D1J1"/>
<gene>
    <name evidence="2" type="ORF">ILUMI_11776</name>
</gene>
<proteinExistence type="predicted"/>
<feature type="compositionally biased region" description="Basic and acidic residues" evidence="1">
    <location>
        <begin position="1"/>
        <end position="13"/>
    </location>
</feature>
<dbReference type="EMBL" id="VTPC01007042">
    <property type="protein sequence ID" value="KAF2894397.1"/>
    <property type="molecule type" value="Genomic_DNA"/>
</dbReference>
<feature type="region of interest" description="Disordered" evidence="1">
    <location>
        <begin position="1"/>
        <end position="107"/>
    </location>
</feature>
<evidence type="ECO:0000313" key="3">
    <source>
        <dbReference type="Proteomes" id="UP000801492"/>
    </source>
</evidence>
<reference evidence="2" key="1">
    <citation type="submission" date="2019-08" db="EMBL/GenBank/DDBJ databases">
        <title>The genome of the North American firefly Photinus pyralis.</title>
        <authorList>
            <consortium name="Photinus pyralis genome working group"/>
            <person name="Fallon T.R."/>
            <person name="Sander Lower S.E."/>
            <person name="Weng J.-K."/>
        </authorList>
    </citation>
    <scope>NUCLEOTIDE SEQUENCE</scope>
    <source>
        <strain evidence="2">TRF0915ILg1</strain>
        <tissue evidence="2">Whole body</tissue>
    </source>
</reference>
<accession>A0A8K0D1J1</accession>
<feature type="compositionally biased region" description="Polar residues" evidence="1">
    <location>
        <begin position="85"/>
        <end position="94"/>
    </location>
</feature>
<evidence type="ECO:0000313" key="2">
    <source>
        <dbReference type="EMBL" id="KAF2894397.1"/>
    </source>
</evidence>
<dbReference type="Proteomes" id="UP000801492">
    <property type="component" value="Unassembled WGS sequence"/>
</dbReference>
<name>A0A8K0D1J1_IGNLU</name>
<evidence type="ECO:0000256" key="1">
    <source>
        <dbReference type="SAM" id="MobiDB-lite"/>
    </source>
</evidence>
<feature type="compositionally biased region" description="Acidic residues" evidence="1">
    <location>
        <begin position="61"/>
        <end position="70"/>
    </location>
</feature>